<reference evidence="1" key="1">
    <citation type="journal article" date="2022" name="Front. Microbiol.">
        <title>Species classification and novel plasmid identifications in Arcobacter cryaerophilus and Arcobacter cryaerophilus-like organisms.</title>
        <authorList>
            <person name="Zhou G."/>
            <person name="Wang M."/>
            <person name="Wang H."/>
            <person name="Chen X."/>
            <person name="Gu Y."/>
            <person name="Shao Z."/>
            <person name="Zhang J."/>
            <person name="Zhang M."/>
        </authorList>
    </citation>
    <scope>NUCLEOTIDE SEQUENCE</scope>
    <source>
        <strain evidence="1">ICDCAC48</strain>
    </source>
</reference>
<dbReference type="Proteomes" id="UP001164100">
    <property type="component" value="Chromosome"/>
</dbReference>
<evidence type="ECO:0000313" key="2">
    <source>
        <dbReference type="Proteomes" id="UP001164100"/>
    </source>
</evidence>
<organism evidence="1 2">
    <name type="scientific">Aliarcobacter cryaerophilus</name>
    <dbReference type="NCBI Taxonomy" id="28198"/>
    <lineage>
        <taxon>Bacteria</taxon>
        <taxon>Pseudomonadati</taxon>
        <taxon>Campylobacterota</taxon>
        <taxon>Epsilonproteobacteria</taxon>
        <taxon>Campylobacterales</taxon>
        <taxon>Arcobacteraceae</taxon>
        <taxon>Aliarcobacter</taxon>
    </lineage>
</organism>
<evidence type="ECO:0000313" key="1">
    <source>
        <dbReference type="EMBL" id="UYF43448.1"/>
    </source>
</evidence>
<dbReference type="RefSeq" id="WP_263514581.1">
    <property type="nucleotide sequence ID" value="NZ_CP099556.1"/>
</dbReference>
<protein>
    <submittedName>
        <fullName evidence="1">Helix-turn-helix domain-containing protein</fullName>
    </submittedName>
</protein>
<dbReference type="EMBL" id="CP099556">
    <property type="protein sequence ID" value="UYF43448.1"/>
    <property type="molecule type" value="Genomic_DNA"/>
</dbReference>
<sequence length="50" mass="6084">MYEDLLTKEELAVRLNISAYDVDKLRKTKNMPFIKIGRTYRYELEKVKLF</sequence>
<dbReference type="AlphaFoldDB" id="A0AA46S289"/>
<gene>
    <name evidence="1" type="ORF">NGX11_00545</name>
</gene>
<proteinExistence type="predicted"/>
<accession>A0AA46S289</accession>
<name>A0AA46S289_9BACT</name>